<accession>A0A5D0MI67</accession>
<proteinExistence type="predicted"/>
<protein>
    <recommendedName>
        <fullName evidence="3">6-bladed beta-propeller</fullName>
    </recommendedName>
</protein>
<evidence type="ECO:0000313" key="2">
    <source>
        <dbReference type="Proteomes" id="UP000324143"/>
    </source>
</evidence>
<gene>
    <name evidence="1" type="ORF">FXF47_10045</name>
</gene>
<dbReference type="Proteomes" id="UP000324143">
    <property type="component" value="Unassembled WGS sequence"/>
</dbReference>
<comment type="caution">
    <text evidence="1">The sequence shown here is derived from an EMBL/GenBank/DDBJ whole genome shotgun (WGS) entry which is preliminary data.</text>
</comment>
<evidence type="ECO:0008006" key="3">
    <source>
        <dbReference type="Google" id="ProtNLM"/>
    </source>
</evidence>
<dbReference type="EMBL" id="VSIX01000156">
    <property type="protein sequence ID" value="TYB30279.1"/>
    <property type="molecule type" value="Genomic_DNA"/>
</dbReference>
<evidence type="ECO:0000313" key="1">
    <source>
        <dbReference type="EMBL" id="TYB30279.1"/>
    </source>
</evidence>
<dbReference type="InterPro" id="IPR011047">
    <property type="entry name" value="Quinoprotein_ADH-like_sf"/>
</dbReference>
<name>A0A5D0MI67_9BACT</name>
<dbReference type="AlphaFoldDB" id="A0A5D0MI67"/>
<dbReference type="SUPFAM" id="SSF50998">
    <property type="entry name" value="Quinoprotein alcohol dehydrogenase-like"/>
    <property type="match status" value="1"/>
</dbReference>
<reference evidence="1" key="1">
    <citation type="submission" date="2019-08" db="EMBL/GenBank/DDBJ databases">
        <title>Genomic characterization of a novel candidate phylum (ARYD3) from a high temperature, high salinity tertiary oil reservoir in north central Oklahoma, USA.</title>
        <authorList>
            <person name="Youssef N.H."/>
            <person name="Yadav A."/>
            <person name="Elshahed M.S."/>
        </authorList>
    </citation>
    <scope>NUCLEOTIDE SEQUENCE [LARGE SCALE GENOMIC DNA]</scope>
    <source>
        <strain evidence="1">ARYD3</strain>
    </source>
</reference>
<keyword evidence="2" id="KW-1185">Reference proteome</keyword>
<organism evidence="1 2">
    <name type="scientific">Candidatus Mcinerneyibacterium aminivorans</name>
    <dbReference type="NCBI Taxonomy" id="2703815"/>
    <lineage>
        <taxon>Bacteria</taxon>
        <taxon>Candidatus Macinerneyibacteriota</taxon>
        <taxon>Candidatus Mcinerneyibacteria</taxon>
        <taxon>Candidatus Mcinerneyibacteriales</taxon>
        <taxon>Candidatus Mcinerneyibacteriaceae</taxon>
        <taxon>Candidatus Mcinerneyibacterium</taxon>
    </lineage>
</organism>
<dbReference type="PROSITE" id="PS51257">
    <property type="entry name" value="PROKAR_LIPOPROTEIN"/>
    <property type="match status" value="1"/>
</dbReference>
<sequence length="355" mass="41826">MKKYFLIVITFIIIVSCGIDEKVGKKSFEVEKVFVLNNYISHNHMGVYNKKIYNFVIKKSDLFALQFYNLNGKVDRELEFSAGKGPSDLPNSTYGNLIDIADDKIYFFCQTTNEIKVFDIDGNLIGVYKVDFPERKKLFDIDPSFFVKNESLYLHNYKGYYILKMDNRGKIGDYIFKNRSINTKKYDLKGGEIFVNKNNIFIGYRDQPYRIKKYDAKLSLINTYNKEVNFDDFEVKRKKKGNFYSEGHITVNSIYISNSKLYSSIGGGWKFDHNKWQTNITENYIDVWDIKNNNYKYRLWNKNLKNIAAGYDILSFKNDRIILVTNTDKKDITKDDSILKDLPYKRNYFVIIGKM</sequence>